<sequence>MDYTSDASAQKAKAKGSSRRVKQSDSQWDPVDPNHLGQPEAMTWQQQEDASKLRRSARQTKPVHQRPAQSSPKATQAQTSFTPDEIWDAVPNRRELIGNELTWQQQLLKSQPPASPSAKPKGRKTQAASSITTSLSNLSLTSPADYTHQNGGMHTPSPAKSKLTKAKSKEASLSSSPSLHYAGPQFHNSPSAQDLPAPRTRVRPAVG</sequence>
<feature type="compositionally biased region" description="Low complexity" evidence="1">
    <location>
        <begin position="104"/>
        <end position="119"/>
    </location>
</feature>
<protein>
    <submittedName>
        <fullName evidence="2">Uncharacterized protein</fullName>
    </submittedName>
</protein>
<reference evidence="2 3" key="1">
    <citation type="journal article" date="2011" name="J. Gen. Appl. Microbiol.">
        <title>Draft genome sequencing of the enigmatic basidiomycete Mixia osmundae.</title>
        <authorList>
            <person name="Nishida H."/>
            <person name="Nagatsuka Y."/>
            <person name="Sugiyama J."/>
        </authorList>
    </citation>
    <scope>NUCLEOTIDE SEQUENCE [LARGE SCALE GENOMIC DNA]</scope>
    <source>
        <strain evidence="3">CBS 9802 / IAM 14324 / JCM 22182 / KY 12970</strain>
    </source>
</reference>
<dbReference type="OMA" id="FPRINKM"/>
<evidence type="ECO:0000313" key="2">
    <source>
        <dbReference type="EMBL" id="GAA99336.1"/>
    </source>
</evidence>
<name>G7E9L7_MIXOS</name>
<feature type="region of interest" description="Disordered" evidence="1">
    <location>
        <begin position="104"/>
        <end position="207"/>
    </location>
</feature>
<dbReference type="EMBL" id="BABT02000220">
    <property type="protein sequence ID" value="GAA99336.1"/>
    <property type="molecule type" value="Genomic_DNA"/>
</dbReference>
<feature type="compositionally biased region" description="Low complexity" evidence="1">
    <location>
        <begin position="129"/>
        <end position="142"/>
    </location>
</feature>
<feature type="region of interest" description="Disordered" evidence="1">
    <location>
        <begin position="1"/>
        <end position="92"/>
    </location>
</feature>
<dbReference type="AlphaFoldDB" id="G7E9L7"/>
<accession>G7E9L7</accession>
<comment type="caution">
    <text evidence="2">The sequence shown here is derived from an EMBL/GenBank/DDBJ whole genome shotgun (WGS) entry which is preliminary data.</text>
</comment>
<dbReference type="Pfam" id="PF15365">
    <property type="entry name" value="PNRC"/>
    <property type="match status" value="1"/>
</dbReference>
<dbReference type="InterPro" id="IPR028322">
    <property type="entry name" value="PNRC-like_rgn"/>
</dbReference>
<feature type="compositionally biased region" description="Basic residues" evidence="1">
    <location>
        <begin position="53"/>
        <end position="64"/>
    </location>
</feature>
<dbReference type="InParanoid" id="G7E9L7"/>
<feature type="compositionally biased region" description="Low complexity" evidence="1">
    <location>
        <begin position="1"/>
        <end position="11"/>
    </location>
</feature>
<dbReference type="RefSeq" id="XP_014568349.1">
    <property type="nucleotide sequence ID" value="XM_014712863.1"/>
</dbReference>
<keyword evidence="3" id="KW-1185">Reference proteome</keyword>
<evidence type="ECO:0000313" key="3">
    <source>
        <dbReference type="Proteomes" id="UP000009131"/>
    </source>
</evidence>
<gene>
    <name evidence="2" type="primary">Mo06031</name>
    <name evidence="2" type="ORF">E5Q_06031</name>
</gene>
<dbReference type="HOGENOM" id="CLU_1326680_0_0_1"/>
<dbReference type="GO" id="GO:0016071">
    <property type="term" value="P:mRNA metabolic process"/>
    <property type="evidence" value="ECO:0007669"/>
    <property type="project" value="UniProtKB-ARBA"/>
</dbReference>
<dbReference type="Proteomes" id="UP000009131">
    <property type="component" value="Unassembled WGS sequence"/>
</dbReference>
<reference evidence="2 3" key="2">
    <citation type="journal article" date="2012" name="Open Biol.">
        <title>Characteristics of nucleosomes and linker DNA regions on the genome of the basidiomycete Mixia osmundae revealed by mono- and dinucleosome mapping.</title>
        <authorList>
            <person name="Nishida H."/>
            <person name="Kondo S."/>
            <person name="Matsumoto T."/>
            <person name="Suzuki Y."/>
            <person name="Yoshikawa H."/>
            <person name="Taylor T.D."/>
            <person name="Sugiyama J."/>
        </authorList>
    </citation>
    <scope>NUCLEOTIDE SEQUENCE [LARGE SCALE GENOMIC DNA]</scope>
    <source>
        <strain evidence="3">CBS 9802 / IAM 14324 / JCM 22182 / KY 12970</strain>
    </source>
</reference>
<feature type="compositionally biased region" description="Basic residues" evidence="1">
    <location>
        <begin position="12"/>
        <end position="21"/>
    </location>
</feature>
<organism evidence="2 3">
    <name type="scientific">Mixia osmundae (strain CBS 9802 / IAM 14324 / JCM 22182 / KY 12970)</name>
    <dbReference type="NCBI Taxonomy" id="764103"/>
    <lineage>
        <taxon>Eukaryota</taxon>
        <taxon>Fungi</taxon>
        <taxon>Dikarya</taxon>
        <taxon>Basidiomycota</taxon>
        <taxon>Pucciniomycotina</taxon>
        <taxon>Mixiomycetes</taxon>
        <taxon>Mixiales</taxon>
        <taxon>Mixiaceae</taxon>
        <taxon>Mixia</taxon>
    </lineage>
</organism>
<evidence type="ECO:0000256" key="1">
    <source>
        <dbReference type="SAM" id="MobiDB-lite"/>
    </source>
</evidence>
<feature type="compositionally biased region" description="Polar residues" evidence="1">
    <location>
        <begin position="67"/>
        <end position="82"/>
    </location>
</feature>
<proteinExistence type="predicted"/>